<keyword evidence="2" id="KW-1185">Reference proteome</keyword>
<sequence>MHFSGKEIDQYLQQKEYVDSAVVPLVQLDLNSSGLKTSASASDYLQSLANLLEKQFKGRILLFPPVSYAKGANRSRLADELTKEIGNTDFKHVFYITTDAEWRSLEEFKNVIWLPAIPTESMDQSFKQSVMEDQLRQVLPLFINEWTQHS</sequence>
<protein>
    <submittedName>
        <fullName evidence="1">YpiF family protein</fullName>
    </submittedName>
</protein>
<gene>
    <name evidence="1" type="ORF">QWY13_00985</name>
</gene>
<proteinExistence type="predicted"/>
<evidence type="ECO:0000313" key="1">
    <source>
        <dbReference type="EMBL" id="MDN7244046.1"/>
    </source>
</evidence>
<reference evidence="1 2" key="1">
    <citation type="submission" date="2023-07" db="EMBL/GenBank/DDBJ databases">
        <title>Novel species in genus Planococcus.</title>
        <authorList>
            <person name="Ning S."/>
        </authorList>
    </citation>
    <scope>NUCLEOTIDE SEQUENCE [LARGE SCALE GENOMIC DNA]</scope>
    <source>
        <strain evidence="1 2">N017</strain>
    </source>
</reference>
<organism evidence="1 2">
    <name type="scientific">Planococcus shenhongbingii</name>
    <dbReference type="NCBI Taxonomy" id="3058398"/>
    <lineage>
        <taxon>Bacteria</taxon>
        <taxon>Bacillati</taxon>
        <taxon>Bacillota</taxon>
        <taxon>Bacilli</taxon>
        <taxon>Bacillales</taxon>
        <taxon>Caryophanaceae</taxon>
        <taxon>Planococcus</taxon>
    </lineage>
</organism>
<dbReference type="RefSeq" id="WP_301854613.1">
    <property type="nucleotide sequence ID" value="NZ_JAUJWU010000001.1"/>
</dbReference>
<evidence type="ECO:0000313" key="2">
    <source>
        <dbReference type="Proteomes" id="UP001172142"/>
    </source>
</evidence>
<comment type="caution">
    <text evidence="1">The sequence shown here is derived from an EMBL/GenBank/DDBJ whole genome shotgun (WGS) entry which is preliminary data.</text>
</comment>
<dbReference type="EMBL" id="JAUJWU010000001">
    <property type="protein sequence ID" value="MDN7244046.1"/>
    <property type="molecule type" value="Genomic_DNA"/>
</dbReference>
<dbReference type="Pfam" id="PF10673">
    <property type="entry name" value="DUF2487"/>
    <property type="match status" value="1"/>
</dbReference>
<accession>A0ABT8N833</accession>
<dbReference type="Proteomes" id="UP001172142">
    <property type="component" value="Unassembled WGS sequence"/>
</dbReference>
<dbReference type="InterPro" id="IPR019615">
    <property type="entry name" value="DUF2487"/>
</dbReference>
<name>A0ABT8N833_9BACL</name>